<dbReference type="Proteomes" id="UP001596074">
    <property type="component" value="Unassembled WGS sequence"/>
</dbReference>
<sequence length="298" mass="32854">MRERAESGDDARVPDAGDTSGWQGSARERSAREFSAQELDARRAGPPEQREWQGRERDAFAARLAELLRASGLTQQRAAEHVRQRWPGAAWKVTAQRISDWKLARDLPRPEPLKGLLRVLIEQARRRTADPARLTPGLLSEEVWQRWWRAAEASPARRDAPDAGRGGPDGERSVPPGAVRSREARPLLLGVHRPIEADGADADALPSYVARDVDEDSGGLRARVRAAAGRGGFVLLVGEPSAGKTRTAYEAVLGLLPDWWVLHPRDAAEVDAFARRVPPAGRVVVWLDDLEGVRTVRL</sequence>
<reference evidence="3" key="1">
    <citation type="journal article" date="2019" name="Int. J. Syst. Evol. Microbiol.">
        <title>The Global Catalogue of Microorganisms (GCM) 10K type strain sequencing project: providing services to taxonomists for standard genome sequencing and annotation.</title>
        <authorList>
            <consortium name="The Broad Institute Genomics Platform"/>
            <consortium name="The Broad Institute Genome Sequencing Center for Infectious Disease"/>
            <person name="Wu L."/>
            <person name="Ma J."/>
        </authorList>
    </citation>
    <scope>NUCLEOTIDE SEQUENCE [LARGE SCALE GENOMIC DNA]</scope>
    <source>
        <strain evidence="3">KCTC 42087</strain>
    </source>
</reference>
<feature type="compositionally biased region" description="Basic and acidic residues" evidence="1">
    <location>
        <begin position="39"/>
        <end position="56"/>
    </location>
</feature>
<evidence type="ECO:0008006" key="4">
    <source>
        <dbReference type="Google" id="ProtNLM"/>
    </source>
</evidence>
<organism evidence="2 3">
    <name type="scientific">Actinomadura rugatobispora</name>
    <dbReference type="NCBI Taxonomy" id="1994"/>
    <lineage>
        <taxon>Bacteria</taxon>
        <taxon>Bacillati</taxon>
        <taxon>Actinomycetota</taxon>
        <taxon>Actinomycetes</taxon>
        <taxon>Streptosporangiales</taxon>
        <taxon>Thermomonosporaceae</taxon>
        <taxon>Actinomadura</taxon>
    </lineage>
</organism>
<name>A0ABW1AK37_9ACTN</name>
<accession>A0ABW1AK37</accession>
<protein>
    <recommendedName>
        <fullName evidence="4">ATP-binding protein</fullName>
    </recommendedName>
</protein>
<evidence type="ECO:0000313" key="3">
    <source>
        <dbReference type="Proteomes" id="UP001596074"/>
    </source>
</evidence>
<feature type="region of interest" description="Disordered" evidence="1">
    <location>
        <begin position="1"/>
        <end position="56"/>
    </location>
</feature>
<feature type="compositionally biased region" description="Basic and acidic residues" evidence="1">
    <location>
        <begin position="1"/>
        <end position="15"/>
    </location>
</feature>
<feature type="region of interest" description="Disordered" evidence="1">
    <location>
        <begin position="155"/>
        <end position="179"/>
    </location>
</feature>
<proteinExistence type="predicted"/>
<dbReference type="EMBL" id="JBHSON010000202">
    <property type="protein sequence ID" value="MFC5754917.1"/>
    <property type="molecule type" value="Genomic_DNA"/>
</dbReference>
<feature type="compositionally biased region" description="Basic and acidic residues" evidence="1">
    <location>
        <begin position="155"/>
        <end position="172"/>
    </location>
</feature>
<evidence type="ECO:0000313" key="2">
    <source>
        <dbReference type="EMBL" id="MFC5754917.1"/>
    </source>
</evidence>
<evidence type="ECO:0000256" key="1">
    <source>
        <dbReference type="SAM" id="MobiDB-lite"/>
    </source>
</evidence>
<comment type="caution">
    <text evidence="2">The sequence shown here is derived from an EMBL/GenBank/DDBJ whole genome shotgun (WGS) entry which is preliminary data.</text>
</comment>
<dbReference type="RefSeq" id="WP_378293475.1">
    <property type="nucleotide sequence ID" value="NZ_JBHSON010000202.1"/>
</dbReference>
<keyword evidence="3" id="KW-1185">Reference proteome</keyword>
<gene>
    <name evidence="2" type="ORF">ACFPZN_55685</name>
</gene>